<dbReference type="Proteomes" id="UP001610446">
    <property type="component" value="Unassembled WGS sequence"/>
</dbReference>
<feature type="domain" description="N-acetyltransferase" evidence="1">
    <location>
        <begin position="82"/>
        <end position="209"/>
    </location>
</feature>
<dbReference type="InterPro" id="IPR016181">
    <property type="entry name" value="Acyl_CoA_acyltransferase"/>
</dbReference>
<protein>
    <recommendedName>
        <fullName evidence="1">N-acetyltransferase domain-containing protein</fullName>
    </recommendedName>
</protein>
<sequence>MSTPSSTSYKLILFDPAHITETAELLYISKLGLTINRLLFKDWPNEAMQRKNYTSVIENLPGSEFEGITAVDEVSGEVLAHLAIRRKTPVANNDEEEKGKGGAAAAAPAAPEIPEFFNAEVFSAVRAAVSELSQGLEEVDHLELTYIVVKPAHRGRGIGKALMEFVFERAKALGIPIAVSAEPQLYEYFKKRAFTDRHHVDFELAKWAPPYSGFGTFRLAGLMWYP</sequence>
<comment type="caution">
    <text evidence="2">The sequence shown here is derived from an EMBL/GenBank/DDBJ whole genome shotgun (WGS) entry which is preliminary data.</text>
</comment>
<dbReference type="EMBL" id="JBFXLU010000294">
    <property type="protein sequence ID" value="KAL2830968.1"/>
    <property type="molecule type" value="Genomic_DNA"/>
</dbReference>
<organism evidence="2 3">
    <name type="scientific">Aspergillus pseudoustus</name>
    <dbReference type="NCBI Taxonomy" id="1810923"/>
    <lineage>
        <taxon>Eukaryota</taxon>
        <taxon>Fungi</taxon>
        <taxon>Dikarya</taxon>
        <taxon>Ascomycota</taxon>
        <taxon>Pezizomycotina</taxon>
        <taxon>Eurotiomycetes</taxon>
        <taxon>Eurotiomycetidae</taxon>
        <taxon>Eurotiales</taxon>
        <taxon>Aspergillaceae</taxon>
        <taxon>Aspergillus</taxon>
        <taxon>Aspergillus subgen. Nidulantes</taxon>
    </lineage>
</organism>
<dbReference type="Gene3D" id="3.40.630.30">
    <property type="match status" value="1"/>
</dbReference>
<gene>
    <name evidence="2" type="ORF">BJY01DRAFT_254466</name>
</gene>
<name>A0ABR4IVW5_9EURO</name>
<dbReference type="SUPFAM" id="SSF55729">
    <property type="entry name" value="Acyl-CoA N-acyltransferases (Nat)"/>
    <property type="match status" value="1"/>
</dbReference>
<dbReference type="PROSITE" id="PS51186">
    <property type="entry name" value="GNAT"/>
    <property type="match status" value="1"/>
</dbReference>
<dbReference type="PANTHER" id="PTHR42791">
    <property type="entry name" value="GNAT FAMILY ACETYLTRANSFERASE"/>
    <property type="match status" value="1"/>
</dbReference>
<dbReference type="Pfam" id="PF00583">
    <property type="entry name" value="Acetyltransf_1"/>
    <property type="match status" value="1"/>
</dbReference>
<evidence type="ECO:0000313" key="3">
    <source>
        <dbReference type="Proteomes" id="UP001610446"/>
    </source>
</evidence>
<dbReference type="InterPro" id="IPR000182">
    <property type="entry name" value="GNAT_dom"/>
</dbReference>
<dbReference type="InterPro" id="IPR052523">
    <property type="entry name" value="Trichothecene_AcTrans"/>
</dbReference>
<keyword evidence="3" id="KW-1185">Reference proteome</keyword>
<evidence type="ECO:0000313" key="2">
    <source>
        <dbReference type="EMBL" id="KAL2830968.1"/>
    </source>
</evidence>
<dbReference type="CDD" id="cd04301">
    <property type="entry name" value="NAT_SF"/>
    <property type="match status" value="1"/>
</dbReference>
<reference evidence="2 3" key="1">
    <citation type="submission" date="2024-07" db="EMBL/GenBank/DDBJ databases">
        <title>Section-level genome sequencing and comparative genomics of Aspergillus sections Usti and Cavernicolus.</title>
        <authorList>
            <consortium name="Lawrence Berkeley National Laboratory"/>
            <person name="Nybo J.L."/>
            <person name="Vesth T.C."/>
            <person name="Theobald S."/>
            <person name="Frisvad J.C."/>
            <person name="Larsen T.O."/>
            <person name="Kjaerboelling I."/>
            <person name="Rothschild-Mancinelli K."/>
            <person name="Lyhne E.K."/>
            <person name="Kogle M.E."/>
            <person name="Barry K."/>
            <person name="Clum A."/>
            <person name="Na H."/>
            <person name="Ledsgaard L."/>
            <person name="Lin J."/>
            <person name="Lipzen A."/>
            <person name="Kuo A."/>
            <person name="Riley R."/>
            <person name="Mondo S."/>
            <person name="Labutti K."/>
            <person name="Haridas S."/>
            <person name="Pangalinan J."/>
            <person name="Salamov A.A."/>
            <person name="Simmons B.A."/>
            <person name="Magnuson J.K."/>
            <person name="Chen J."/>
            <person name="Drula E."/>
            <person name="Henrissat B."/>
            <person name="Wiebenga A."/>
            <person name="Lubbers R.J."/>
            <person name="Gomes A.C."/>
            <person name="Makela M.R."/>
            <person name="Stajich J."/>
            <person name="Grigoriev I.V."/>
            <person name="Mortensen U.H."/>
            <person name="De Vries R.P."/>
            <person name="Baker S.E."/>
            <person name="Andersen M.R."/>
        </authorList>
    </citation>
    <scope>NUCLEOTIDE SEQUENCE [LARGE SCALE GENOMIC DNA]</scope>
    <source>
        <strain evidence="2 3">CBS 123904</strain>
    </source>
</reference>
<proteinExistence type="predicted"/>
<accession>A0ABR4IVW5</accession>
<evidence type="ECO:0000259" key="1">
    <source>
        <dbReference type="PROSITE" id="PS51186"/>
    </source>
</evidence>
<dbReference type="PANTHER" id="PTHR42791:SF4">
    <property type="entry name" value="ACETYLTRANSFERASE, GNAT FAMILY FAMILY (AFU_ORTHOLOGUE AFUA_4G09540)-RELATED"/>
    <property type="match status" value="1"/>
</dbReference>